<proteinExistence type="predicted"/>
<keyword evidence="2" id="KW-1185">Reference proteome</keyword>
<comment type="caution">
    <text evidence="1">The sequence shown here is derived from an EMBL/GenBank/DDBJ whole genome shotgun (WGS) entry which is preliminary data.</text>
</comment>
<evidence type="ECO:0000313" key="2">
    <source>
        <dbReference type="Proteomes" id="UP000304953"/>
    </source>
</evidence>
<evidence type="ECO:0000313" key="1">
    <source>
        <dbReference type="EMBL" id="TGY96082.1"/>
    </source>
</evidence>
<name>A0AC61RWU9_9FIRM</name>
<protein>
    <submittedName>
        <fullName evidence="1">CpaF family protein</fullName>
    </submittedName>
</protein>
<organism evidence="1 2">
    <name type="scientific">Petralouisia muris</name>
    <dbReference type="NCBI Taxonomy" id="3032872"/>
    <lineage>
        <taxon>Bacteria</taxon>
        <taxon>Bacillati</taxon>
        <taxon>Bacillota</taxon>
        <taxon>Clostridia</taxon>
        <taxon>Lachnospirales</taxon>
        <taxon>Lachnospiraceae</taxon>
        <taxon>Petralouisia</taxon>
    </lineage>
</organism>
<dbReference type="Proteomes" id="UP000304953">
    <property type="component" value="Unassembled WGS sequence"/>
</dbReference>
<reference evidence="1" key="1">
    <citation type="submission" date="2019-04" db="EMBL/GenBank/DDBJ databases">
        <title>Microbes associate with the intestines of laboratory mice.</title>
        <authorList>
            <person name="Navarre W."/>
            <person name="Wong E."/>
            <person name="Huang K."/>
            <person name="Tropini C."/>
            <person name="Ng K."/>
            <person name="Yu B."/>
        </authorList>
    </citation>
    <scope>NUCLEOTIDE SEQUENCE</scope>
    <source>
        <strain evidence="1">NM01_1-7b</strain>
    </source>
</reference>
<dbReference type="EMBL" id="SRYA01000020">
    <property type="protein sequence ID" value="TGY96082.1"/>
    <property type="molecule type" value="Genomic_DNA"/>
</dbReference>
<gene>
    <name evidence="1" type="ORF">E5329_11460</name>
</gene>
<accession>A0AC61RWU9</accession>
<sequence length="413" mass="46725">MPDKLRGYRVEQIRKHVLEQLDMTREHAEEEILAVIDEEICRSAKERVIPLNWRKELRMQVFHSLRKLDVLQELLNEDDVTEIMVNGANHIFYEKKGEILCWDKCFSSREKLEDIIQQIVGNHNRMVNEAEPIADTRLEDGSRVNVVLPPIALEGPAVSIRRFPKHPVLMEQMIAGGSISRECAEFLDKLVKAGYNIFISGGTGSGKTTFLNALSEFIPKSERVITIEDSAELQLQGIENLVRLETRNGGAEGTLAITIRDLIRTALRMRPDRIIVGEIRGAECLDMLQAMNTGHDGSLSTGHANSCQDMLSRMETMVLMGMELPLLAIRSQIAAGVDILVHLGRLRDRSRRMLAIMEVAGIEKDEIRLNPLYEFEEMGEQNGRITGSWMKKGELIHRGKLYRAGMEGVCEEL</sequence>